<evidence type="ECO:0000313" key="3">
    <source>
        <dbReference type="EMBL" id="MDN4076056.1"/>
    </source>
</evidence>
<keyword evidence="1" id="KW-0472">Membrane</keyword>
<dbReference type="Gene3D" id="3.30.870.10">
    <property type="entry name" value="Endonuclease Chain A"/>
    <property type="match status" value="2"/>
</dbReference>
<dbReference type="Proteomes" id="UP001168694">
    <property type="component" value="Unassembled WGS sequence"/>
</dbReference>
<organism evidence="3 4">
    <name type="scientific">Fictibacillus terranigra</name>
    <dbReference type="NCBI Taxonomy" id="3058424"/>
    <lineage>
        <taxon>Bacteria</taxon>
        <taxon>Bacillati</taxon>
        <taxon>Bacillota</taxon>
        <taxon>Bacilli</taxon>
        <taxon>Bacillales</taxon>
        <taxon>Fictibacillaceae</taxon>
        <taxon>Fictibacillus</taxon>
    </lineage>
</organism>
<gene>
    <name evidence="3" type="ORF">QYF49_24240</name>
</gene>
<feature type="transmembrane region" description="Helical" evidence="1">
    <location>
        <begin position="6"/>
        <end position="22"/>
    </location>
</feature>
<feature type="domain" description="PLD phosphodiesterase" evidence="2">
    <location>
        <begin position="409"/>
        <end position="436"/>
    </location>
</feature>
<accession>A0ABT8EDU3</accession>
<keyword evidence="1" id="KW-0812">Transmembrane</keyword>
<dbReference type="InterPro" id="IPR001736">
    <property type="entry name" value="PLipase_D/transphosphatidylase"/>
</dbReference>
<dbReference type="PANTHER" id="PTHR21248:SF22">
    <property type="entry name" value="PHOSPHOLIPASE D"/>
    <property type="match status" value="1"/>
</dbReference>
<keyword evidence="4" id="KW-1185">Reference proteome</keyword>
<reference evidence="3" key="1">
    <citation type="submission" date="2023-06" db="EMBL/GenBank/DDBJ databases">
        <title>Draft Genome Sequences of Representative Paenibacillus Polymyxa, Bacillus cereus, Fictibacillus sp., and Brevibacillus agri Strains Isolated from Amazonian Dark Earth.</title>
        <authorList>
            <person name="Pellegrinetti T.A."/>
            <person name="Cunha I.C.M."/>
            <person name="Chaves M.G."/>
            <person name="Freitas A.S."/>
            <person name="Silva A.V.R."/>
            <person name="Tsai S.M."/>
            <person name="Mendes L.W."/>
        </authorList>
    </citation>
    <scope>NUCLEOTIDE SEQUENCE</scope>
    <source>
        <strain evidence="3">CENA-BCM004</strain>
    </source>
</reference>
<evidence type="ECO:0000313" key="4">
    <source>
        <dbReference type="Proteomes" id="UP001168694"/>
    </source>
</evidence>
<evidence type="ECO:0000259" key="2">
    <source>
        <dbReference type="PROSITE" id="PS50035"/>
    </source>
</evidence>
<dbReference type="Pfam" id="PF13091">
    <property type="entry name" value="PLDc_2"/>
    <property type="match status" value="2"/>
</dbReference>
<evidence type="ECO:0000256" key="1">
    <source>
        <dbReference type="SAM" id="Phobius"/>
    </source>
</evidence>
<dbReference type="SMART" id="SM00155">
    <property type="entry name" value="PLDc"/>
    <property type="match status" value="2"/>
</dbReference>
<comment type="caution">
    <text evidence="3">The sequence shown here is derived from an EMBL/GenBank/DDBJ whole genome shotgun (WGS) entry which is preliminary data.</text>
</comment>
<name>A0ABT8EDU3_9BACL</name>
<proteinExistence type="predicted"/>
<dbReference type="EMBL" id="JAUHLN010000010">
    <property type="protein sequence ID" value="MDN4076056.1"/>
    <property type="molecule type" value="Genomic_DNA"/>
</dbReference>
<feature type="transmembrane region" description="Helical" evidence="1">
    <location>
        <begin position="29"/>
        <end position="47"/>
    </location>
</feature>
<dbReference type="InterPro" id="IPR025202">
    <property type="entry name" value="PLD-like_dom"/>
</dbReference>
<feature type="domain" description="PLD phosphodiesterase" evidence="2">
    <location>
        <begin position="194"/>
        <end position="221"/>
    </location>
</feature>
<protein>
    <submittedName>
        <fullName evidence="3">Phospholipase D-like domain-containing protein</fullName>
    </submittedName>
</protein>
<dbReference type="PROSITE" id="PS50035">
    <property type="entry name" value="PLD"/>
    <property type="match status" value="2"/>
</dbReference>
<dbReference type="CDD" id="cd09112">
    <property type="entry name" value="PLDc_CLS_2"/>
    <property type="match status" value="1"/>
</dbReference>
<sequence length="496" mass="56426">MWILWLYIINTIFMLIIAIREVRRPAKALNWLAFCLILPIIGFGLYLSTTNPVRIRRKRLTSPHHESHQLPDSFSPSASVIAHALGKLSVHGLRAGKVQILINGIKTYGKLLESLKSAQKKIDLEYYIYRDDQIGRQLTDLLLERAAAGVKIRFVRDGFGSRQFPQHKITEMMNAGIECRTIFPLRFPWMFSNWNYRDHCKIVLIDGKEAFTGGINVGYEYTGLKPGVGFWRDTHLRITGEAPFDLQTIFDTHWNIAAPERIKSKTQQDQKKHQNIPKLQIPGKTGVSVGSAQWRTEMGTLKGIDNFSRMEPLQKAYIQTLEGNPGIPTPVVREAYFILVTQATKTIDITTPYFVPDEDIILAIKTAVARGVRVRLLVPRHVDQKIVGLASPTFYGELLESGVQIYLYDKGLLHAKVMIVDEEIAEVGAANYDMRSFRLNYEVCEVVYSIDVARDLTEQFELDLSDSLQLTMEDLQQRSLSQRIIQQGARLLSPLL</sequence>
<dbReference type="CDD" id="cd09110">
    <property type="entry name" value="PLDc_CLS_1"/>
    <property type="match status" value="1"/>
</dbReference>
<dbReference type="SUPFAM" id="SSF56024">
    <property type="entry name" value="Phospholipase D/nuclease"/>
    <property type="match status" value="2"/>
</dbReference>
<dbReference type="PANTHER" id="PTHR21248">
    <property type="entry name" value="CARDIOLIPIN SYNTHASE"/>
    <property type="match status" value="1"/>
</dbReference>
<keyword evidence="1" id="KW-1133">Transmembrane helix</keyword>